<evidence type="ECO:0000256" key="2">
    <source>
        <dbReference type="ARBA" id="ARBA00008351"/>
    </source>
</evidence>
<evidence type="ECO:0000313" key="7">
    <source>
        <dbReference type="EMBL" id="TFE67931.1"/>
    </source>
</evidence>
<protein>
    <recommendedName>
        <fullName evidence="4 6">Nitrogenase-stabilizing/protective protein NifW</fullName>
    </recommendedName>
</protein>
<evidence type="ECO:0000256" key="1">
    <source>
        <dbReference type="ARBA" id="ARBA00002247"/>
    </source>
</evidence>
<organism evidence="7 8">
    <name type="scientific">Methylacidiphilum caldifontis</name>
    <dbReference type="NCBI Taxonomy" id="2795386"/>
    <lineage>
        <taxon>Bacteria</taxon>
        <taxon>Pseudomonadati</taxon>
        <taxon>Verrucomicrobiota</taxon>
        <taxon>Methylacidiphilae</taxon>
        <taxon>Methylacidiphilales</taxon>
        <taxon>Methylacidiphilaceae</taxon>
        <taxon>Methylacidiphilum (ex Ratnadevi et al. 2023)</taxon>
    </lineage>
</organism>
<dbReference type="Pfam" id="PF03206">
    <property type="entry name" value="NifW"/>
    <property type="match status" value="1"/>
</dbReference>
<keyword evidence="5 6" id="KW-0535">Nitrogen fixation</keyword>
<comment type="similarity">
    <text evidence="2 6">Belongs to the NifW family.</text>
</comment>
<dbReference type="InterPro" id="IPR004893">
    <property type="entry name" value="NifW"/>
</dbReference>
<dbReference type="Proteomes" id="UP000297713">
    <property type="component" value="Unassembled WGS sequence"/>
</dbReference>
<dbReference type="AlphaFoldDB" id="A0A4Y8PBG5"/>
<dbReference type="PIRSF" id="PIRSF005790">
    <property type="entry name" value="NifW"/>
    <property type="match status" value="1"/>
</dbReference>
<evidence type="ECO:0000256" key="6">
    <source>
        <dbReference type="HAMAP-Rule" id="MF_00529"/>
    </source>
</evidence>
<proteinExistence type="inferred from homology"/>
<comment type="function">
    <text evidence="1 6">May protect the nitrogenase Fe-Mo protein from oxidative damage.</text>
</comment>
<dbReference type="GO" id="GO:0009399">
    <property type="term" value="P:nitrogen fixation"/>
    <property type="evidence" value="ECO:0007669"/>
    <property type="project" value="UniProtKB-UniRule"/>
</dbReference>
<dbReference type="HAMAP" id="MF_00529">
    <property type="entry name" value="NifW"/>
    <property type="match status" value="1"/>
</dbReference>
<dbReference type="RefSeq" id="WP_134440337.1">
    <property type="nucleotide sequence ID" value="NZ_LXQC01000145.1"/>
</dbReference>
<comment type="caution">
    <text evidence="7">The sequence shown here is derived from an EMBL/GenBank/DDBJ whole genome shotgun (WGS) entry which is preliminary data.</text>
</comment>
<name>A0A4Y8PBG5_9BACT</name>
<dbReference type="EMBL" id="LXQC01000145">
    <property type="protein sequence ID" value="TFE67931.1"/>
    <property type="molecule type" value="Genomic_DNA"/>
</dbReference>
<gene>
    <name evidence="6" type="primary">nifW</name>
    <name evidence="7" type="ORF">A7Q10_08880</name>
</gene>
<evidence type="ECO:0000256" key="4">
    <source>
        <dbReference type="ARBA" id="ARBA00016274"/>
    </source>
</evidence>
<comment type="subunit">
    <text evidence="3 6">Homotrimer; associates with NifD.</text>
</comment>
<evidence type="ECO:0000256" key="3">
    <source>
        <dbReference type="ARBA" id="ARBA00011284"/>
    </source>
</evidence>
<accession>A0A4Y8PBG5</accession>
<dbReference type="OrthoDB" id="9811868at2"/>
<evidence type="ECO:0000313" key="8">
    <source>
        <dbReference type="Proteomes" id="UP000297713"/>
    </source>
</evidence>
<reference evidence="7 8" key="1">
    <citation type="submission" date="2016-05" db="EMBL/GenBank/DDBJ databases">
        <title>Diversity and Homogeneity among Thermoacidophilic Verrucomicrobia Methanotrophs Linked with Geographical Origin.</title>
        <authorList>
            <person name="Erikstad H.-A."/>
            <person name="Smestad N.B."/>
            <person name="Ceballos R.M."/>
            <person name="Birkeland N.-K."/>
        </authorList>
    </citation>
    <scope>NUCLEOTIDE SEQUENCE [LARGE SCALE GENOMIC DNA]</scope>
    <source>
        <strain evidence="7 8">Phi</strain>
    </source>
</reference>
<keyword evidence="8" id="KW-1185">Reference proteome</keyword>
<evidence type="ECO:0000256" key="5">
    <source>
        <dbReference type="ARBA" id="ARBA00023231"/>
    </source>
</evidence>
<sequence length="122" mass="14211">MADSFLKRMEKLEAAEDFFRLLEIPFDMKVLRVYRLHILQRFHDYIAAGTMDLKSKTEEQLKQYYGSLLAKAYEDFIHSTAQEEKVFKVFKEQEQPAAPSKGVQFVSLDSLIGSSKLKRKTV</sequence>